<feature type="compositionally biased region" description="Basic and acidic residues" evidence="1">
    <location>
        <begin position="248"/>
        <end position="277"/>
    </location>
</feature>
<dbReference type="RefSeq" id="XP_037150505.1">
    <property type="nucleotide sequence ID" value="XM_037293676.1"/>
</dbReference>
<sequence>MSKSKSLLPRFALWTCSNSEFKGKFKVADRSPWRRLSGRLQNPLRHWQNAGSHDEDSHSNVTNAFRQCVASNRDSPVIDEKHLLPTDDADLLIKGQCEDLPELPGDNRQRQPYEEVRNQVGGKVETFSKDIRIAIAGGPYAHARALLDTQCQSGNWISRRLVERLGKTSEILGVNNPPSLKAASGHSITPYGVLSLDWRWNETGNRVHRCDFYVSPESDHLDIIFGAEYLAAEDLVTVPVCSFSPLTQDRKDTDAQEAEKAKAKQQQEKKKAEVELE</sequence>
<protein>
    <submittedName>
        <fullName evidence="2">Uncharacterized protein</fullName>
    </submittedName>
</protein>
<dbReference type="GeneID" id="59331163"/>
<feature type="region of interest" description="Disordered" evidence="1">
    <location>
        <begin position="246"/>
        <end position="277"/>
    </location>
</feature>
<dbReference type="EMBL" id="JACCJB010000015">
    <property type="protein sequence ID" value="KAF6221070.1"/>
    <property type="molecule type" value="Genomic_DNA"/>
</dbReference>
<reference evidence="2 3" key="1">
    <citation type="journal article" date="2020" name="Genomics">
        <title>Complete, high-quality genomes from long-read metagenomic sequencing of two wolf lichen thalli reveals enigmatic genome architecture.</title>
        <authorList>
            <person name="McKenzie S.K."/>
            <person name="Walston R.F."/>
            <person name="Allen J.L."/>
        </authorList>
    </citation>
    <scope>NUCLEOTIDE SEQUENCE [LARGE SCALE GENOMIC DNA]</scope>
    <source>
        <strain evidence="2">WasteWater1</strain>
    </source>
</reference>
<comment type="caution">
    <text evidence="2">The sequence shown here is derived from an EMBL/GenBank/DDBJ whole genome shotgun (WGS) entry which is preliminary data.</text>
</comment>
<keyword evidence="3" id="KW-1185">Reference proteome</keyword>
<evidence type="ECO:0000256" key="1">
    <source>
        <dbReference type="SAM" id="MobiDB-lite"/>
    </source>
</evidence>
<dbReference type="Proteomes" id="UP000593566">
    <property type="component" value="Unassembled WGS sequence"/>
</dbReference>
<name>A0A8H6CCJ8_9LECA</name>
<gene>
    <name evidence="2" type="ORF">HO133_002751</name>
</gene>
<organism evidence="2 3">
    <name type="scientific">Letharia lupina</name>
    <dbReference type="NCBI Taxonomy" id="560253"/>
    <lineage>
        <taxon>Eukaryota</taxon>
        <taxon>Fungi</taxon>
        <taxon>Dikarya</taxon>
        <taxon>Ascomycota</taxon>
        <taxon>Pezizomycotina</taxon>
        <taxon>Lecanoromycetes</taxon>
        <taxon>OSLEUM clade</taxon>
        <taxon>Lecanoromycetidae</taxon>
        <taxon>Lecanorales</taxon>
        <taxon>Lecanorineae</taxon>
        <taxon>Parmeliaceae</taxon>
        <taxon>Letharia</taxon>
    </lineage>
</organism>
<dbReference type="AlphaFoldDB" id="A0A8H6CCJ8"/>
<evidence type="ECO:0000313" key="2">
    <source>
        <dbReference type="EMBL" id="KAF6221070.1"/>
    </source>
</evidence>
<evidence type="ECO:0000313" key="3">
    <source>
        <dbReference type="Proteomes" id="UP000593566"/>
    </source>
</evidence>
<dbReference type="CDD" id="cd00303">
    <property type="entry name" value="retropepsin_like"/>
    <property type="match status" value="1"/>
</dbReference>
<proteinExistence type="predicted"/>
<accession>A0A8H6CCJ8</accession>